<feature type="signal peptide" evidence="6">
    <location>
        <begin position="1"/>
        <end position="20"/>
    </location>
</feature>
<dbReference type="Gene3D" id="3.40.50.300">
    <property type="entry name" value="P-loop containing nucleotide triphosphate hydrolases"/>
    <property type="match status" value="1"/>
</dbReference>
<keyword evidence="2" id="KW-0433">Leucine-rich repeat</keyword>
<name>A0AAV8BPX5_9POAL</name>
<dbReference type="Pfam" id="PF18052">
    <property type="entry name" value="Rx_N"/>
    <property type="match status" value="1"/>
</dbReference>
<keyword evidence="10" id="KW-1185">Reference proteome</keyword>
<dbReference type="FunFam" id="3.40.50.300:FF:001091">
    <property type="entry name" value="Probable disease resistance protein At1g61300"/>
    <property type="match status" value="1"/>
</dbReference>
<dbReference type="Proteomes" id="UP001140206">
    <property type="component" value="Chromosome 5"/>
</dbReference>
<dbReference type="Gene3D" id="1.20.5.4130">
    <property type="match status" value="1"/>
</dbReference>
<feature type="chain" id="PRO_5043597101" evidence="6">
    <location>
        <begin position="21"/>
        <end position="353"/>
    </location>
</feature>
<sequence length="353" mass="39840">MAEAAAAILTALQLLGQALATEIVKEAHSHASEISSTFSNLELRMKKIKSELQVMQSFLDQMETYDQSNKAMMTWLGEVQMVADAIKGIVDEFKHLVGTKKFGGKRFFFKSLFKEPTALVALKKIAELLACEEDRLEHLGKTKERWVTVTRAEVGSSTNDVNQRPVREAVYSYSTDELDLVGIDENKEKLTNLINSKESHLSLISVWGMGGIGKTTLVTSVFNGEREHFSCNAQICISQNYKAEQVLRNLICEICNSEQRNKIKTDHMELRGLKETLRGLLRQRKYLIVLDDAWDQNSYQGIRDVFADSNQGSRIIITTRNADVACLAKESNRLELKPLPVGESWKIFSRIAF</sequence>
<evidence type="ECO:0000313" key="9">
    <source>
        <dbReference type="EMBL" id="KAJ4745143.1"/>
    </source>
</evidence>
<dbReference type="GO" id="GO:0006952">
    <property type="term" value="P:defense response"/>
    <property type="evidence" value="ECO:0007669"/>
    <property type="project" value="UniProtKB-KW"/>
</dbReference>
<dbReference type="SUPFAM" id="SSF52540">
    <property type="entry name" value="P-loop containing nucleoside triphosphate hydrolases"/>
    <property type="match status" value="1"/>
</dbReference>
<evidence type="ECO:0000256" key="1">
    <source>
        <dbReference type="ARBA" id="ARBA00008894"/>
    </source>
</evidence>
<feature type="domain" description="Disease resistance N-terminal" evidence="8">
    <location>
        <begin position="11"/>
        <end position="107"/>
    </location>
</feature>
<proteinExistence type="inferred from homology"/>
<feature type="domain" description="NB-ARC" evidence="7">
    <location>
        <begin position="186"/>
        <end position="353"/>
    </location>
</feature>
<evidence type="ECO:0000259" key="7">
    <source>
        <dbReference type="Pfam" id="PF00931"/>
    </source>
</evidence>
<dbReference type="InterPro" id="IPR027417">
    <property type="entry name" value="P-loop_NTPase"/>
</dbReference>
<dbReference type="InterPro" id="IPR002182">
    <property type="entry name" value="NB-ARC"/>
</dbReference>
<protein>
    <submittedName>
        <fullName evidence="9">Disease resistance protein RPM1</fullName>
    </submittedName>
</protein>
<dbReference type="EMBL" id="JAMFTS010000005">
    <property type="protein sequence ID" value="KAJ4745143.1"/>
    <property type="molecule type" value="Genomic_DNA"/>
</dbReference>
<evidence type="ECO:0000259" key="8">
    <source>
        <dbReference type="Pfam" id="PF18052"/>
    </source>
</evidence>
<dbReference type="PRINTS" id="PR00364">
    <property type="entry name" value="DISEASERSIST"/>
</dbReference>
<evidence type="ECO:0000256" key="6">
    <source>
        <dbReference type="SAM" id="SignalP"/>
    </source>
</evidence>
<keyword evidence="3" id="KW-0677">Repeat</keyword>
<evidence type="ECO:0000313" key="10">
    <source>
        <dbReference type="Proteomes" id="UP001140206"/>
    </source>
</evidence>
<comment type="caution">
    <text evidence="9">The sequence shown here is derived from an EMBL/GenBank/DDBJ whole genome shotgun (WGS) entry which is preliminary data.</text>
</comment>
<reference evidence="9" key="1">
    <citation type="submission" date="2022-08" db="EMBL/GenBank/DDBJ databases">
        <authorList>
            <person name="Marques A."/>
        </authorList>
    </citation>
    <scope>NUCLEOTIDE SEQUENCE</scope>
    <source>
        <strain evidence="9">RhyPub2mFocal</strain>
        <tissue evidence="9">Leaves</tissue>
    </source>
</reference>
<evidence type="ECO:0000256" key="2">
    <source>
        <dbReference type="ARBA" id="ARBA00022614"/>
    </source>
</evidence>
<evidence type="ECO:0000256" key="4">
    <source>
        <dbReference type="ARBA" id="ARBA00022741"/>
    </source>
</evidence>
<dbReference type="AlphaFoldDB" id="A0AAV8BPX5"/>
<dbReference type="PANTHER" id="PTHR19338:SF63">
    <property type="entry name" value="NB-ARC DOMAIN-CONTAINING PROTEIN"/>
    <property type="match status" value="1"/>
</dbReference>
<organism evidence="9 10">
    <name type="scientific">Rhynchospora pubera</name>
    <dbReference type="NCBI Taxonomy" id="906938"/>
    <lineage>
        <taxon>Eukaryota</taxon>
        <taxon>Viridiplantae</taxon>
        <taxon>Streptophyta</taxon>
        <taxon>Embryophyta</taxon>
        <taxon>Tracheophyta</taxon>
        <taxon>Spermatophyta</taxon>
        <taxon>Magnoliopsida</taxon>
        <taxon>Liliopsida</taxon>
        <taxon>Poales</taxon>
        <taxon>Cyperaceae</taxon>
        <taxon>Cyperoideae</taxon>
        <taxon>Rhynchosporeae</taxon>
        <taxon>Rhynchospora</taxon>
    </lineage>
</organism>
<dbReference type="GO" id="GO:0043531">
    <property type="term" value="F:ADP binding"/>
    <property type="evidence" value="ECO:0007669"/>
    <property type="project" value="InterPro"/>
</dbReference>
<evidence type="ECO:0000256" key="5">
    <source>
        <dbReference type="ARBA" id="ARBA00022821"/>
    </source>
</evidence>
<dbReference type="InterPro" id="IPR041118">
    <property type="entry name" value="Rx_N"/>
</dbReference>
<comment type="similarity">
    <text evidence="1">Belongs to the disease resistance NB-LRR family.</text>
</comment>
<keyword evidence="5" id="KW-0611">Plant defense</keyword>
<accession>A0AAV8BPX5</accession>
<keyword evidence="6" id="KW-0732">Signal</keyword>
<gene>
    <name evidence="9" type="ORF">LUZ62_079548</name>
</gene>
<evidence type="ECO:0000256" key="3">
    <source>
        <dbReference type="ARBA" id="ARBA00022737"/>
    </source>
</evidence>
<dbReference type="PANTHER" id="PTHR19338">
    <property type="entry name" value="TRANSLOCASE OF INNER MITOCHONDRIAL MEMBRANE 13 HOMOLOG"/>
    <property type="match status" value="1"/>
</dbReference>
<keyword evidence="4" id="KW-0547">Nucleotide-binding</keyword>
<dbReference type="Pfam" id="PF00931">
    <property type="entry name" value="NB-ARC"/>
    <property type="match status" value="1"/>
</dbReference>